<dbReference type="EMBL" id="ML976706">
    <property type="protein sequence ID" value="KAF1969730.1"/>
    <property type="molecule type" value="Genomic_DNA"/>
</dbReference>
<reference evidence="1" key="1">
    <citation type="journal article" date="2020" name="Stud. Mycol.">
        <title>101 Dothideomycetes genomes: a test case for predicting lifestyles and emergence of pathogens.</title>
        <authorList>
            <person name="Haridas S."/>
            <person name="Albert R."/>
            <person name="Binder M."/>
            <person name="Bloem J."/>
            <person name="Labutti K."/>
            <person name="Salamov A."/>
            <person name="Andreopoulos B."/>
            <person name="Baker S."/>
            <person name="Barry K."/>
            <person name="Bills G."/>
            <person name="Bluhm B."/>
            <person name="Cannon C."/>
            <person name="Castanera R."/>
            <person name="Culley D."/>
            <person name="Daum C."/>
            <person name="Ezra D."/>
            <person name="Gonzalez J."/>
            <person name="Henrissat B."/>
            <person name="Kuo A."/>
            <person name="Liang C."/>
            <person name="Lipzen A."/>
            <person name="Lutzoni F."/>
            <person name="Magnuson J."/>
            <person name="Mondo S."/>
            <person name="Nolan M."/>
            <person name="Ohm R."/>
            <person name="Pangilinan J."/>
            <person name="Park H.-J."/>
            <person name="Ramirez L."/>
            <person name="Alfaro M."/>
            <person name="Sun H."/>
            <person name="Tritt A."/>
            <person name="Yoshinaga Y."/>
            <person name="Zwiers L.-H."/>
            <person name="Turgeon B."/>
            <person name="Goodwin S."/>
            <person name="Spatafora J."/>
            <person name="Crous P."/>
            <person name="Grigoriev I."/>
        </authorList>
    </citation>
    <scope>NUCLEOTIDE SEQUENCE</scope>
    <source>
        <strain evidence="1">CBS 107.79</strain>
    </source>
</reference>
<evidence type="ECO:0000313" key="1">
    <source>
        <dbReference type="EMBL" id="KAF1969730.1"/>
    </source>
</evidence>
<sequence length="185" mass="21221">MVSAHEQVLRSALVRYMLSLHPYPNSNPPPPFLWLEDPSRALNPTWASLVQYAGSLALWQETRISALRSILESLGVEAAAYAQSYTPAATYQPMEYWTKESDIIAAFPNNLRSIVTRYLFLFPRGKPDTLPRVGADRFFRYYMEQRGLCMKGEFGKTFGKEVEQLVRSLEMEYREAVLLRGYLGL</sequence>
<dbReference type="AlphaFoldDB" id="A0A6A5UZ64"/>
<proteinExistence type="predicted"/>
<gene>
    <name evidence="1" type="ORF">BU23DRAFT_233193</name>
</gene>
<dbReference type="Proteomes" id="UP000800036">
    <property type="component" value="Unassembled WGS sequence"/>
</dbReference>
<name>A0A6A5UZ64_9PLEO</name>
<organism evidence="1 2">
    <name type="scientific">Bimuria novae-zelandiae CBS 107.79</name>
    <dbReference type="NCBI Taxonomy" id="1447943"/>
    <lineage>
        <taxon>Eukaryota</taxon>
        <taxon>Fungi</taxon>
        <taxon>Dikarya</taxon>
        <taxon>Ascomycota</taxon>
        <taxon>Pezizomycotina</taxon>
        <taxon>Dothideomycetes</taxon>
        <taxon>Pleosporomycetidae</taxon>
        <taxon>Pleosporales</taxon>
        <taxon>Massarineae</taxon>
        <taxon>Didymosphaeriaceae</taxon>
        <taxon>Bimuria</taxon>
    </lineage>
</organism>
<keyword evidence="2" id="KW-1185">Reference proteome</keyword>
<accession>A0A6A5UZ64</accession>
<protein>
    <submittedName>
        <fullName evidence="1">Uncharacterized protein</fullName>
    </submittedName>
</protein>
<evidence type="ECO:0000313" key="2">
    <source>
        <dbReference type="Proteomes" id="UP000800036"/>
    </source>
</evidence>